<gene>
    <name evidence="1" type="ORF">TNIN_14461</name>
</gene>
<reference evidence="1" key="1">
    <citation type="submission" date="2020-08" db="EMBL/GenBank/DDBJ databases">
        <title>Multicomponent nature underlies the extraordinary mechanical properties of spider dragline silk.</title>
        <authorList>
            <person name="Kono N."/>
            <person name="Nakamura H."/>
            <person name="Mori M."/>
            <person name="Yoshida Y."/>
            <person name="Ohtoshi R."/>
            <person name="Malay A.D."/>
            <person name="Moran D.A.P."/>
            <person name="Tomita M."/>
            <person name="Numata K."/>
            <person name="Arakawa K."/>
        </authorList>
    </citation>
    <scope>NUCLEOTIDE SEQUENCE</scope>
</reference>
<comment type="caution">
    <text evidence="1">The sequence shown here is derived from an EMBL/GenBank/DDBJ whole genome shotgun (WGS) entry which is preliminary data.</text>
</comment>
<proteinExistence type="predicted"/>
<dbReference type="OrthoDB" id="2013972at2759"/>
<dbReference type="AlphaFoldDB" id="A0A8X6XZX7"/>
<dbReference type="EMBL" id="BMAV01014064">
    <property type="protein sequence ID" value="GFY62101.1"/>
    <property type="molecule type" value="Genomic_DNA"/>
</dbReference>
<name>A0A8X6XZX7_9ARAC</name>
<keyword evidence="2" id="KW-1185">Reference proteome</keyword>
<accession>A0A8X6XZX7</accession>
<dbReference type="Proteomes" id="UP000886998">
    <property type="component" value="Unassembled WGS sequence"/>
</dbReference>
<evidence type="ECO:0000313" key="2">
    <source>
        <dbReference type="Proteomes" id="UP000886998"/>
    </source>
</evidence>
<protein>
    <submittedName>
        <fullName evidence="1">Uncharacterized protein</fullName>
    </submittedName>
</protein>
<evidence type="ECO:0000313" key="1">
    <source>
        <dbReference type="EMBL" id="GFY62101.1"/>
    </source>
</evidence>
<sequence length="206" mass="25369">MRIERKLLHPKDSPYWIYCKRRRRTEAQFERLETTQCLKKWFDWLHDGGDPCTQHNFIDKSLFHVFDTIPEPNLLRALPPEELRRKIKNKYYYQHGREYFSRLDYDLKLSFFQQEPLVVLKGYLKWPLQFKFLEMASQAWGYLTGKDFNELLWTIAEVKMKPSEPSLDFESDFDYEGLLHEFWKQSPHHLKLKVEQHIYYHLEYRK</sequence>
<organism evidence="1 2">
    <name type="scientific">Trichonephila inaurata madagascariensis</name>
    <dbReference type="NCBI Taxonomy" id="2747483"/>
    <lineage>
        <taxon>Eukaryota</taxon>
        <taxon>Metazoa</taxon>
        <taxon>Ecdysozoa</taxon>
        <taxon>Arthropoda</taxon>
        <taxon>Chelicerata</taxon>
        <taxon>Arachnida</taxon>
        <taxon>Araneae</taxon>
        <taxon>Araneomorphae</taxon>
        <taxon>Entelegynae</taxon>
        <taxon>Araneoidea</taxon>
        <taxon>Nephilidae</taxon>
        <taxon>Trichonephila</taxon>
        <taxon>Trichonephila inaurata</taxon>
    </lineage>
</organism>